<dbReference type="PANTHER" id="PTHR40465">
    <property type="entry name" value="CHROMOSOME 1, WHOLE GENOME SHOTGUN SEQUENCE"/>
    <property type="match status" value="1"/>
</dbReference>
<feature type="domain" description="DUF6534" evidence="2">
    <location>
        <begin position="151"/>
        <end position="246"/>
    </location>
</feature>
<dbReference type="AlphaFoldDB" id="A0A1Y2IJ39"/>
<gene>
    <name evidence="3" type="ORF">PYCCODRAFT_1426557</name>
</gene>
<dbReference type="EMBL" id="KZ084118">
    <property type="protein sequence ID" value="OSD00553.1"/>
    <property type="molecule type" value="Genomic_DNA"/>
</dbReference>
<dbReference type="Pfam" id="PF20152">
    <property type="entry name" value="DUF6534"/>
    <property type="match status" value="1"/>
</dbReference>
<keyword evidence="4" id="KW-1185">Reference proteome</keyword>
<dbReference type="Proteomes" id="UP000193067">
    <property type="component" value="Unassembled WGS sequence"/>
</dbReference>
<feature type="transmembrane region" description="Helical" evidence="1">
    <location>
        <begin position="20"/>
        <end position="43"/>
    </location>
</feature>
<evidence type="ECO:0000313" key="3">
    <source>
        <dbReference type="EMBL" id="OSD00553.1"/>
    </source>
</evidence>
<feature type="transmembrane region" description="Helical" evidence="1">
    <location>
        <begin position="145"/>
        <end position="168"/>
    </location>
</feature>
<protein>
    <recommendedName>
        <fullName evidence="2">DUF6534 domain-containing protein</fullName>
    </recommendedName>
</protein>
<keyword evidence="1" id="KW-0812">Transmembrane</keyword>
<evidence type="ECO:0000256" key="1">
    <source>
        <dbReference type="SAM" id="Phobius"/>
    </source>
</evidence>
<accession>A0A1Y2IJ39</accession>
<feature type="transmembrane region" description="Helical" evidence="1">
    <location>
        <begin position="98"/>
        <end position="116"/>
    </location>
</feature>
<sequence>MAAAPPSNLTPLDLSDSYGPILVGGNLSWAAWGVSCLQLFLYYTNYEKDSLAMKLFVFAIWLISTIAEVMVLAFMWQILILGWAEVPVTHPLALHRNWVASIVFAAVQVFFLFRIYKRTIHNLANLLRDPDIALLSTRRIIAMEISLRACSAVIDIVIAGVMTYLLYTRRHSNLTASVNLAATTSKRMIHRLIVLTAVTGFWTAIVALIDLVLMGVYTHGLQFGYLEYPLCSLHVNALLANLNARHFVRKGDVIKFSTFHESEDSATAVRGSEISSNRNTAPKGVTHPCNDYHGGY</sequence>
<reference evidence="3 4" key="1">
    <citation type="journal article" date="2015" name="Biotechnol. Biofuels">
        <title>Enhanced degradation of softwood versus hardwood by the white-rot fungus Pycnoporus coccineus.</title>
        <authorList>
            <person name="Couturier M."/>
            <person name="Navarro D."/>
            <person name="Chevret D."/>
            <person name="Henrissat B."/>
            <person name="Piumi F."/>
            <person name="Ruiz-Duenas F.J."/>
            <person name="Martinez A.T."/>
            <person name="Grigoriev I.V."/>
            <person name="Riley R."/>
            <person name="Lipzen A."/>
            <person name="Berrin J.G."/>
            <person name="Master E.R."/>
            <person name="Rosso M.N."/>
        </authorList>
    </citation>
    <scope>NUCLEOTIDE SEQUENCE [LARGE SCALE GENOMIC DNA]</scope>
    <source>
        <strain evidence="3 4">BRFM310</strain>
    </source>
</reference>
<feature type="transmembrane region" description="Helical" evidence="1">
    <location>
        <begin position="55"/>
        <end position="78"/>
    </location>
</feature>
<dbReference type="STRING" id="1353009.A0A1Y2IJ39"/>
<organism evidence="3 4">
    <name type="scientific">Trametes coccinea (strain BRFM310)</name>
    <name type="common">Pycnoporus coccineus</name>
    <dbReference type="NCBI Taxonomy" id="1353009"/>
    <lineage>
        <taxon>Eukaryota</taxon>
        <taxon>Fungi</taxon>
        <taxon>Dikarya</taxon>
        <taxon>Basidiomycota</taxon>
        <taxon>Agaricomycotina</taxon>
        <taxon>Agaricomycetes</taxon>
        <taxon>Polyporales</taxon>
        <taxon>Polyporaceae</taxon>
        <taxon>Trametes</taxon>
    </lineage>
</organism>
<dbReference type="PANTHER" id="PTHR40465:SF1">
    <property type="entry name" value="DUF6534 DOMAIN-CONTAINING PROTEIN"/>
    <property type="match status" value="1"/>
</dbReference>
<dbReference type="OrthoDB" id="3063206at2759"/>
<proteinExistence type="predicted"/>
<keyword evidence="1" id="KW-0472">Membrane</keyword>
<feature type="transmembrane region" description="Helical" evidence="1">
    <location>
        <begin position="188"/>
        <end position="213"/>
    </location>
</feature>
<evidence type="ECO:0000259" key="2">
    <source>
        <dbReference type="Pfam" id="PF20152"/>
    </source>
</evidence>
<evidence type="ECO:0000313" key="4">
    <source>
        <dbReference type="Proteomes" id="UP000193067"/>
    </source>
</evidence>
<name>A0A1Y2IJ39_TRAC3</name>
<keyword evidence="1" id="KW-1133">Transmembrane helix</keyword>
<dbReference type="InterPro" id="IPR045339">
    <property type="entry name" value="DUF6534"/>
</dbReference>